<dbReference type="InterPro" id="IPR000891">
    <property type="entry name" value="PYR_CT"/>
</dbReference>
<evidence type="ECO:0000256" key="9">
    <source>
        <dbReference type="ARBA" id="ARBA00023211"/>
    </source>
</evidence>
<dbReference type="EMBL" id="KC811139">
    <property type="protein sequence ID" value="AGQ19658.1"/>
    <property type="molecule type" value="Genomic_DNA"/>
</dbReference>
<protein>
    <recommendedName>
        <fullName evidence="4 11">2-isopropylmalate synthase</fullName>
        <ecNumber evidence="3 11">2.3.3.13</ecNumber>
    </recommendedName>
</protein>
<dbReference type="InterPro" id="IPR054691">
    <property type="entry name" value="LeuA/HCS_post-cat"/>
</dbReference>
<keyword evidence="8" id="KW-0479">Metal-binding</keyword>
<dbReference type="GO" id="GO:0009098">
    <property type="term" value="P:L-leucine biosynthetic process"/>
    <property type="evidence" value="ECO:0007669"/>
    <property type="project" value="UniProtKB-UniRule"/>
</dbReference>
<dbReference type="GO" id="GO:0003852">
    <property type="term" value="F:2-isopropylmalate synthase activity"/>
    <property type="evidence" value="ECO:0007669"/>
    <property type="project" value="UniProtKB-UniRule"/>
</dbReference>
<dbReference type="InterPro" id="IPR013709">
    <property type="entry name" value="2-isopropylmalate_synth_dimer"/>
</dbReference>
<dbReference type="GO" id="GO:0046872">
    <property type="term" value="F:metal ion binding"/>
    <property type="evidence" value="ECO:0007669"/>
    <property type="project" value="UniProtKB-KW"/>
</dbReference>
<dbReference type="FunFam" id="1.10.238.260:FF:000001">
    <property type="entry name" value="2-isopropylmalate synthase"/>
    <property type="match status" value="1"/>
</dbReference>
<dbReference type="EC" id="2.3.3.13" evidence="3 11"/>
<dbReference type="PANTHER" id="PTHR10277:SF9">
    <property type="entry name" value="2-ISOPROPYLMALATE SYNTHASE 1, CHLOROPLASTIC-RELATED"/>
    <property type="match status" value="1"/>
</dbReference>
<proteinExistence type="inferred from homology"/>
<dbReference type="Pfam" id="PF22617">
    <property type="entry name" value="HCS_D2"/>
    <property type="match status" value="1"/>
</dbReference>
<keyword evidence="6" id="KW-0028">Amino-acid biosynthesis</keyword>
<dbReference type="InterPro" id="IPR036230">
    <property type="entry name" value="LeuA_allosteric_dom_sf"/>
</dbReference>
<dbReference type="NCBIfam" id="NF002086">
    <property type="entry name" value="PRK00915.1-3"/>
    <property type="match status" value="1"/>
</dbReference>
<dbReference type="SUPFAM" id="SSF110921">
    <property type="entry name" value="2-isopropylmalate synthase LeuA, allosteric (dimerisation) domain"/>
    <property type="match status" value="1"/>
</dbReference>
<comment type="pathway">
    <text evidence="1">Amino-acid biosynthesis; L-leucine biosynthesis; L-leucine from 3-methyl-2-oxobutanoate: step 1/4.</text>
</comment>
<dbReference type="PROSITE" id="PS50991">
    <property type="entry name" value="PYR_CT"/>
    <property type="match status" value="1"/>
</dbReference>
<dbReference type="InterPro" id="IPR050073">
    <property type="entry name" value="2-IPM_HCS-like"/>
</dbReference>
<organism evidence="14">
    <name type="scientific">Candidatus Actinomarina minuta</name>
    <dbReference type="NCBI Taxonomy" id="1389454"/>
    <lineage>
        <taxon>Bacteria</taxon>
        <taxon>Bacillati</taxon>
        <taxon>Actinomycetota</taxon>
        <taxon>Actinomycetes</taxon>
        <taxon>Candidatus Actinomarinidae</taxon>
        <taxon>Candidatus Actinomarinales</taxon>
        <taxon>Candidatus Actinomarineae</taxon>
        <taxon>Candidatus Actinomarinaceae</taxon>
        <taxon>Candidatus Actinomarina</taxon>
    </lineage>
</organism>
<comment type="similarity">
    <text evidence="2">Belongs to the alpha-IPM synthase/homocitrate synthase family. LeuA type 1 subfamily.</text>
</comment>
<evidence type="ECO:0000256" key="12">
    <source>
        <dbReference type="RuleBase" id="RU003523"/>
    </source>
</evidence>
<dbReference type="PROSITE" id="PS00815">
    <property type="entry name" value="AIPM_HOMOCIT_SYNTH_1"/>
    <property type="match status" value="1"/>
</dbReference>
<evidence type="ECO:0000256" key="3">
    <source>
        <dbReference type="ARBA" id="ARBA00012973"/>
    </source>
</evidence>
<evidence type="ECO:0000256" key="6">
    <source>
        <dbReference type="ARBA" id="ARBA00022605"/>
    </source>
</evidence>
<dbReference type="Gene3D" id="1.10.238.260">
    <property type="match status" value="1"/>
</dbReference>
<dbReference type="Gene3D" id="3.30.160.740">
    <property type="match status" value="1"/>
</dbReference>
<evidence type="ECO:0000256" key="5">
    <source>
        <dbReference type="ARBA" id="ARBA00022430"/>
    </source>
</evidence>
<keyword evidence="10" id="KW-0100">Branched-chain amino acid biosynthesis</keyword>
<evidence type="ECO:0000256" key="10">
    <source>
        <dbReference type="ARBA" id="ARBA00023304"/>
    </source>
</evidence>
<dbReference type="FunFam" id="3.20.20.70:FF:000010">
    <property type="entry name" value="2-isopropylmalate synthase"/>
    <property type="match status" value="1"/>
</dbReference>
<dbReference type="CDD" id="cd07940">
    <property type="entry name" value="DRE_TIM_IPMS"/>
    <property type="match status" value="1"/>
</dbReference>
<dbReference type="NCBIfam" id="TIGR00973">
    <property type="entry name" value="leuA_bact"/>
    <property type="match status" value="1"/>
</dbReference>
<keyword evidence="9" id="KW-0464">Manganese</keyword>
<sequence length="496" mass="54179">MSSDQLVIFDTTLRDGEQSPGIALTPSEKLLIAQQLEKLKVDVIEAGFAASSPGDWEGVNLIAKNIKNSTIASLARCVQEDIEQAFEAIKPANNSRIHVFTSTSDIHMEHMLRKTKDEVLKDAKESVRFAKKLCDDVEFSAQDATRTDHDFLIEILKIAVEEGATTINVPDTVGYATPNDYLELLKKVYSKVKGKNEDVIISTHCHNDLGLAVANSLTAIDAGARQIEGAINGIGERAGNTSTEEIIMAIKTRQDQYGVEIKAETTEISETSRLVSKLTGYPVQYNKAVVGRNAFSHESGIHQHGYLRNTMTYEIMTPDSVGQESKIVLGKHSGRAGFKDALEKLNIVLEEELFNLSFEKFKQLADRKGEIVENELRAIIGQVEINEAAVKLVSVSVNSKDQFASAKVTLNVNGVDQTKEAEGDGMIHAAFKAVKNILQSDAVLIDYRVESITKGADATAEIVTIINDGQNLKQGRSVSTDVVQGSVESFLNALNK</sequence>
<keyword evidence="7 12" id="KW-0808">Transferase</keyword>
<feature type="domain" description="Pyruvate carboxyltransferase" evidence="13">
    <location>
        <begin position="6"/>
        <end position="265"/>
    </location>
</feature>
<dbReference type="PANTHER" id="PTHR10277">
    <property type="entry name" value="HOMOCITRATE SYNTHASE-RELATED"/>
    <property type="match status" value="1"/>
</dbReference>
<evidence type="ECO:0000256" key="2">
    <source>
        <dbReference type="ARBA" id="ARBA00009396"/>
    </source>
</evidence>
<dbReference type="Pfam" id="PF08502">
    <property type="entry name" value="LeuA_dimer"/>
    <property type="match status" value="1"/>
</dbReference>
<evidence type="ECO:0000256" key="4">
    <source>
        <dbReference type="ARBA" id="ARBA00018198"/>
    </source>
</evidence>
<evidence type="ECO:0000256" key="11">
    <source>
        <dbReference type="NCBIfam" id="TIGR00973"/>
    </source>
</evidence>
<dbReference type="AlphaFoldDB" id="S5DPX6"/>
<dbReference type="SUPFAM" id="SSF51569">
    <property type="entry name" value="Aldolase"/>
    <property type="match status" value="1"/>
</dbReference>
<evidence type="ECO:0000313" key="14">
    <source>
        <dbReference type="EMBL" id="AGQ19658.1"/>
    </source>
</evidence>
<dbReference type="Gene3D" id="3.20.20.70">
    <property type="entry name" value="Aldolase class I"/>
    <property type="match status" value="1"/>
</dbReference>
<dbReference type="PROSITE" id="PS00816">
    <property type="entry name" value="AIPM_HOMOCIT_SYNTH_2"/>
    <property type="match status" value="1"/>
</dbReference>
<dbReference type="UniPathway" id="UPA00048">
    <property type="reaction ID" value="UER00070"/>
</dbReference>
<name>S5DPX6_9ACTN</name>
<dbReference type="InterPro" id="IPR005671">
    <property type="entry name" value="LeuA_bact_synth"/>
</dbReference>
<keyword evidence="5" id="KW-0432">Leucine biosynthesis</keyword>
<accession>S5DPX6</accession>
<evidence type="ECO:0000256" key="7">
    <source>
        <dbReference type="ARBA" id="ARBA00022679"/>
    </source>
</evidence>
<dbReference type="InterPro" id="IPR002034">
    <property type="entry name" value="AIPM/Hcit_synth_CS"/>
</dbReference>
<evidence type="ECO:0000256" key="8">
    <source>
        <dbReference type="ARBA" id="ARBA00022723"/>
    </source>
</evidence>
<dbReference type="InterPro" id="IPR013785">
    <property type="entry name" value="Aldolase_TIM"/>
</dbReference>
<evidence type="ECO:0000259" key="13">
    <source>
        <dbReference type="PROSITE" id="PS50991"/>
    </source>
</evidence>
<dbReference type="SMART" id="SM00917">
    <property type="entry name" value="LeuA_dimer"/>
    <property type="match status" value="1"/>
</dbReference>
<dbReference type="Pfam" id="PF00682">
    <property type="entry name" value="HMGL-like"/>
    <property type="match status" value="1"/>
</dbReference>
<reference evidence="14" key="1">
    <citation type="journal article" date="2013" name="Sci. Rep.">
        <title>Metagenomics uncovers a new group of low GC and ultra-small marine Actinobacteria.</title>
        <authorList>
            <person name="Ghai R."/>
            <person name="Mizuno C.M."/>
            <person name="Picazo A."/>
            <person name="Camacho A."/>
            <person name="Rodriguez-Valera F."/>
        </authorList>
    </citation>
    <scope>NUCLEOTIDE SEQUENCE</scope>
</reference>
<evidence type="ECO:0000256" key="1">
    <source>
        <dbReference type="ARBA" id="ARBA00004689"/>
    </source>
</evidence>